<dbReference type="InterPro" id="IPR003210">
    <property type="entry name" value="Signal_recog_particle_SRP14"/>
</dbReference>
<dbReference type="Gene3D" id="3.30.720.10">
    <property type="entry name" value="Signal recognition particle alu RNA binding heterodimer, srp9/1"/>
    <property type="match status" value="1"/>
</dbReference>
<dbReference type="PANTHER" id="PTHR12013">
    <property type="entry name" value="SIGNAL RECOGNITION PARTICLE 14 KD PROTEIN"/>
    <property type="match status" value="1"/>
</dbReference>
<sequence>MVLLDNEMFLSRLTLMFDKSRTKGHVDICMKRYDGRTKPNPRPVVVSKRSKKNAVKKPVPEGPVQPDEYMCLIRATCKHEKISSVIHSKDINKFQTAYCSLLKSHMDGLKRQKKVKTKKQTANKE</sequence>
<comment type="function">
    <text evidence="8">Component of the signal recognition particle (SRP) complex, a ribonucleoprotein complex that mediates the cotranslational targeting of secretory and membrane proteins to the endoplasmic reticulum (ER). SRP9 together with SRP14 and the Alu portion of the SRP RNA, constitutes the elongation arrest domain of SRP. The complex of SRP9 and SRP14 is required for SRP RNA binding.</text>
</comment>
<name>C1C194_CALCM</name>
<dbReference type="GO" id="GO:0006614">
    <property type="term" value="P:SRP-dependent cotranslational protein targeting to membrane"/>
    <property type="evidence" value="ECO:0007669"/>
    <property type="project" value="UniProtKB-UniRule"/>
</dbReference>
<keyword evidence="7 8" id="KW-0687">Ribonucleoprotein</keyword>
<evidence type="ECO:0000256" key="2">
    <source>
        <dbReference type="ARBA" id="ARBA00010349"/>
    </source>
</evidence>
<dbReference type="GO" id="GO:0005786">
    <property type="term" value="C:signal recognition particle, endoplasmic reticulum targeting"/>
    <property type="evidence" value="ECO:0007669"/>
    <property type="project" value="UniProtKB-UniRule"/>
</dbReference>
<reference evidence="10" key="1">
    <citation type="submission" date="2009-03" db="EMBL/GenBank/DDBJ databases">
        <title>Caligus clemensi ESTs and full-length cDNAs.</title>
        <authorList>
            <person name="Yasuike M."/>
            <person name="von Schalburg K."/>
            <person name="Cooper G."/>
            <person name="Leong J."/>
            <person name="Jones S.R.M."/>
            <person name="Koop B.F."/>
        </authorList>
    </citation>
    <scope>NUCLEOTIDE SEQUENCE</scope>
    <source>
        <tissue evidence="10">Whole</tissue>
    </source>
</reference>
<organism evidence="10">
    <name type="scientific">Caligus clemensi</name>
    <name type="common">Sea louse</name>
    <dbReference type="NCBI Taxonomy" id="344056"/>
    <lineage>
        <taxon>Eukaryota</taxon>
        <taxon>Metazoa</taxon>
        <taxon>Ecdysozoa</taxon>
        <taxon>Arthropoda</taxon>
        <taxon>Crustacea</taxon>
        <taxon>Multicrustacea</taxon>
        <taxon>Hexanauplia</taxon>
        <taxon>Copepoda</taxon>
        <taxon>Siphonostomatoida</taxon>
        <taxon>Caligidae</taxon>
        <taxon>Caligus</taxon>
    </lineage>
</organism>
<accession>C1C194</accession>
<gene>
    <name evidence="10" type="primary">SRP14</name>
</gene>
<keyword evidence="6 8" id="KW-0733">Signal recognition particle</keyword>
<feature type="region of interest" description="Disordered" evidence="9">
    <location>
        <begin position="33"/>
        <end position="61"/>
    </location>
</feature>
<evidence type="ECO:0000256" key="7">
    <source>
        <dbReference type="ARBA" id="ARBA00023274"/>
    </source>
</evidence>
<dbReference type="FunFam" id="3.30.720.10:FF:000003">
    <property type="entry name" value="Signal recognition particle 14"/>
    <property type="match status" value="1"/>
</dbReference>
<comment type="similarity">
    <text evidence="2 8">Belongs to the SRP14 family.</text>
</comment>
<comment type="subunit">
    <text evidence="8">Heterodimer with SRP9; binds RNA as heterodimer. Component of a signal recognition particle (SRP) complex that consists of a 7SL RNA molecule of 300 nucleotides and six protein subunits: SRP72, SRP68, SRP54, SRP19, SRP14 and SRP9.</text>
</comment>
<dbReference type="GO" id="GO:0030942">
    <property type="term" value="F:endoplasmic reticulum signal peptide binding"/>
    <property type="evidence" value="ECO:0007669"/>
    <property type="project" value="UniProtKB-UniRule"/>
</dbReference>
<keyword evidence="4 8" id="KW-0963">Cytoplasm</keyword>
<evidence type="ECO:0000256" key="1">
    <source>
        <dbReference type="ARBA" id="ARBA00004496"/>
    </source>
</evidence>
<comment type="subcellular location">
    <subcellularLocation>
        <location evidence="1 8">Cytoplasm</location>
    </subcellularLocation>
</comment>
<evidence type="ECO:0000256" key="8">
    <source>
        <dbReference type="RuleBase" id="RU368100"/>
    </source>
</evidence>
<proteinExistence type="evidence at transcript level"/>
<dbReference type="SUPFAM" id="SSF54762">
    <property type="entry name" value="Signal recognition particle alu RNA binding heterodimer, SRP9/14"/>
    <property type="match status" value="1"/>
</dbReference>
<evidence type="ECO:0000256" key="3">
    <source>
        <dbReference type="ARBA" id="ARBA00017926"/>
    </source>
</evidence>
<keyword evidence="5 8" id="KW-0694">RNA-binding</keyword>
<dbReference type="AlphaFoldDB" id="C1C194"/>
<evidence type="ECO:0000256" key="9">
    <source>
        <dbReference type="SAM" id="MobiDB-lite"/>
    </source>
</evidence>
<dbReference type="InterPro" id="IPR009018">
    <property type="entry name" value="Signal_recog_particle_SRP9/14"/>
</dbReference>
<dbReference type="GO" id="GO:0008312">
    <property type="term" value="F:7S RNA binding"/>
    <property type="evidence" value="ECO:0007669"/>
    <property type="project" value="UniProtKB-UniRule"/>
</dbReference>
<evidence type="ECO:0000313" key="10">
    <source>
        <dbReference type="EMBL" id="ACO15047.1"/>
    </source>
</evidence>
<protein>
    <recommendedName>
        <fullName evidence="3 8">Signal recognition particle 14 kDa protein</fullName>
        <shortName evidence="8">SRP14</shortName>
    </recommendedName>
</protein>
<dbReference type="EMBL" id="BT080623">
    <property type="protein sequence ID" value="ACO15047.1"/>
    <property type="molecule type" value="mRNA"/>
</dbReference>
<evidence type="ECO:0000256" key="5">
    <source>
        <dbReference type="ARBA" id="ARBA00022884"/>
    </source>
</evidence>
<dbReference type="Pfam" id="PF02290">
    <property type="entry name" value="SRP14"/>
    <property type="match status" value="1"/>
</dbReference>
<evidence type="ECO:0000256" key="4">
    <source>
        <dbReference type="ARBA" id="ARBA00022490"/>
    </source>
</evidence>
<evidence type="ECO:0000256" key="6">
    <source>
        <dbReference type="ARBA" id="ARBA00023135"/>
    </source>
</evidence>